<evidence type="ECO:0000259" key="4">
    <source>
        <dbReference type="PROSITE" id="PS50196"/>
    </source>
</evidence>
<keyword evidence="6" id="KW-1185">Reference proteome</keyword>
<reference evidence="5 6" key="1">
    <citation type="journal article" date="2018" name="IMA Fungus">
        <title>IMA Genome-F 9: Draft genome sequence of Annulohypoxylon stygium, Aspergillus mulundensis, Berkeleyomyces basicola (syn. Thielaviopsis basicola), Ceratocystis smalleyi, two Cercospora beticola strains, Coleophoma cylindrospora, Fusarium fracticaudum, Phialophora cf. hyalina, and Morchella septimelata.</title>
        <authorList>
            <person name="Wingfield B.D."/>
            <person name="Bills G.F."/>
            <person name="Dong Y."/>
            <person name="Huang W."/>
            <person name="Nel W.J."/>
            <person name="Swalarsk-Parry B.S."/>
            <person name="Vaghefi N."/>
            <person name="Wilken P.M."/>
            <person name="An Z."/>
            <person name="de Beer Z.W."/>
            <person name="De Vos L."/>
            <person name="Chen L."/>
            <person name="Duong T.A."/>
            <person name="Gao Y."/>
            <person name="Hammerbacher A."/>
            <person name="Kikkert J.R."/>
            <person name="Li Y."/>
            <person name="Li H."/>
            <person name="Li K."/>
            <person name="Li Q."/>
            <person name="Liu X."/>
            <person name="Ma X."/>
            <person name="Naidoo K."/>
            <person name="Pethybridge S.J."/>
            <person name="Sun J."/>
            <person name="Steenkamp E.T."/>
            <person name="van der Nest M.A."/>
            <person name="van Wyk S."/>
            <person name="Wingfield M.J."/>
            <person name="Xiong C."/>
            <person name="Yue Q."/>
            <person name="Zhang X."/>
        </authorList>
    </citation>
    <scope>NUCLEOTIDE SEQUENCE [LARGE SCALE GENOMIC DNA]</scope>
    <source>
        <strain evidence="5 6">BP5796</strain>
    </source>
</reference>
<feature type="compositionally biased region" description="Basic and acidic residues" evidence="3">
    <location>
        <begin position="183"/>
        <end position="199"/>
    </location>
</feature>
<dbReference type="PROSITE" id="PS50196">
    <property type="entry name" value="RANBD1"/>
    <property type="match status" value="1"/>
</dbReference>
<evidence type="ECO:0000313" key="5">
    <source>
        <dbReference type="EMBL" id="RDW91070.1"/>
    </source>
</evidence>
<protein>
    <recommendedName>
        <fullName evidence="4">RanBD1 domain-containing protein</fullName>
    </recommendedName>
</protein>
<gene>
    <name evidence="5" type="ORF">BP5796_02235</name>
</gene>
<dbReference type="InterPro" id="IPR011993">
    <property type="entry name" value="PH-like_dom_sf"/>
</dbReference>
<feature type="region of interest" description="Disordered" evidence="3">
    <location>
        <begin position="1"/>
        <end position="223"/>
    </location>
</feature>
<dbReference type="EMBL" id="PDLN01000003">
    <property type="protein sequence ID" value="RDW91070.1"/>
    <property type="molecule type" value="Genomic_DNA"/>
</dbReference>
<sequence>MTSKVSADAVPDTTTQDAKPLAEVSDIMGSNHHKEGSASSAGALPEIPAQEKEDPATMAASEELRHTSISEGTKRPPQNDVAGTEAGNADGDKHMEGTQKETTPPIRFAQPTETQDNEMRERLSSPKKKRGRDQDDDEEYSDDSKIDDVASADATTNGGRTTRLEPEKKRHRDTSNTANAETDSSKIETVREKVTEEGIKATSTTPIFGSGSGDKPQTSASAFASSGFGALASSTTSPFGVIGASKPSVFGGGGASASASPFGALAGSSSTNSPFGASKPSESSVFGANKPATASGFGASTSSFGGAAGQKSAFGSGLSNGFGAGAPKLSSFAAPGQNSVAITSAKPAKAFGAPDSDEDETSNGEDDSDGDGAEEEEGEKLNAEDKKKFKTKVPIDDGEAGEATLLQFRAKLYTLESKEVGWKERGVGTLKVNVNKTCVDMSENGQPDPMTLDFSSMDSEDNKDSNIPAARLVMRQENTHRVILNTIIVQAMEFKEKPSSASAVQILFTALEGSENELKPVNMLLKISEANANLFTKEIEHIQHELKDLP</sequence>
<accession>A0A3D8SXT2</accession>
<dbReference type="PANTHER" id="PTHR23138">
    <property type="entry name" value="RAN BINDING PROTEIN"/>
    <property type="match status" value="1"/>
</dbReference>
<organism evidence="5 6">
    <name type="scientific">Coleophoma crateriformis</name>
    <dbReference type="NCBI Taxonomy" id="565419"/>
    <lineage>
        <taxon>Eukaryota</taxon>
        <taxon>Fungi</taxon>
        <taxon>Dikarya</taxon>
        <taxon>Ascomycota</taxon>
        <taxon>Pezizomycotina</taxon>
        <taxon>Leotiomycetes</taxon>
        <taxon>Helotiales</taxon>
        <taxon>Dermateaceae</taxon>
        <taxon>Coleophoma</taxon>
    </lineage>
</organism>
<feature type="region of interest" description="Disordered" evidence="3">
    <location>
        <begin position="345"/>
        <end position="386"/>
    </location>
</feature>
<dbReference type="PANTHER" id="PTHR23138:SF142">
    <property type="entry name" value="RAN-BINDING PROTEIN 3B-RELATED"/>
    <property type="match status" value="1"/>
</dbReference>
<feature type="compositionally biased region" description="Acidic residues" evidence="3">
    <location>
        <begin position="355"/>
        <end position="378"/>
    </location>
</feature>
<feature type="compositionally biased region" description="Basic and acidic residues" evidence="3">
    <location>
        <begin position="90"/>
        <end position="99"/>
    </location>
</feature>
<dbReference type="InterPro" id="IPR045255">
    <property type="entry name" value="RanBP1-like"/>
</dbReference>
<dbReference type="Gene3D" id="2.30.29.30">
    <property type="entry name" value="Pleckstrin-homology domain (PH domain)/Phosphotyrosine-binding domain (PTB)"/>
    <property type="match status" value="1"/>
</dbReference>
<feature type="compositionally biased region" description="Polar residues" evidence="3">
    <location>
        <begin position="271"/>
        <end position="286"/>
    </location>
</feature>
<feature type="compositionally biased region" description="Basic and acidic residues" evidence="3">
    <location>
        <begin position="62"/>
        <end position="74"/>
    </location>
</feature>
<dbReference type="GO" id="GO:0005634">
    <property type="term" value="C:nucleus"/>
    <property type="evidence" value="ECO:0007669"/>
    <property type="project" value="UniProtKB-SubCell"/>
</dbReference>
<proteinExistence type="predicted"/>
<evidence type="ECO:0000256" key="3">
    <source>
        <dbReference type="SAM" id="MobiDB-lite"/>
    </source>
</evidence>
<dbReference type="Pfam" id="PF00638">
    <property type="entry name" value="Ran_BP1"/>
    <property type="match status" value="2"/>
</dbReference>
<evidence type="ECO:0000256" key="2">
    <source>
        <dbReference type="ARBA" id="ARBA00023242"/>
    </source>
</evidence>
<dbReference type="SUPFAM" id="SSF50729">
    <property type="entry name" value="PH domain-like"/>
    <property type="match status" value="1"/>
</dbReference>
<evidence type="ECO:0000313" key="6">
    <source>
        <dbReference type="Proteomes" id="UP000256328"/>
    </source>
</evidence>
<dbReference type="SMART" id="SM00160">
    <property type="entry name" value="RanBD"/>
    <property type="match status" value="1"/>
</dbReference>
<dbReference type="AlphaFoldDB" id="A0A3D8SXT2"/>
<dbReference type="InterPro" id="IPR000156">
    <property type="entry name" value="Ran_bind_dom"/>
</dbReference>
<feature type="domain" description="RanBD1" evidence="4">
    <location>
        <begin position="382"/>
        <end position="548"/>
    </location>
</feature>
<feature type="region of interest" description="Disordered" evidence="3">
    <location>
        <begin position="261"/>
        <end position="292"/>
    </location>
</feature>
<feature type="compositionally biased region" description="Low complexity" evidence="3">
    <location>
        <begin position="261"/>
        <end position="270"/>
    </location>
</feature>
<evidence type="ECO:0000256" key="1">
    <source>
        <dbReference type="ARBA" id="ARBA00004123"/>
    </source>
</evidence>
<name>A0A3D8SXT2_9HELO</name>
<dbReference type="Proteomes" id="UP000256328">
    <property type="component" value="Unassembled WGS sequence"/>
</dbReference>
<dbReference type="OrthoDB" id="185618at2759"/>
<keyword evidence="2" id="KW-0539">Nucleus</keyword>
<comment type="subcellular location">
    <subcellularLocation>
        <location evidence="1">Nucleus</location>
    </subcellularLocation>
</comment>
<comment type="caution">
    <text evidence="5">The sequence shown here is derived from an EMBL/GenBank/DDBJ whole genome shotgun (WGS) entry which is preliminary data.</text>
</comment>